<accession>A0A4R6BIA1</accession>
<name>A0A4R6BIA1_9STAP</name>
<comment type="caution">
    <text evidence="1">The sequence shown here is derived from an EMBL/GenBank/DDBJ whole genome shotgun (WGS) entry which is preliminary data.</text>
</comment>
<evidence type="ECO:0000313" key="2">
    <source>
        <dbReference type="Proteomes" id="UP000295328"/>
    </source>
</evidence>
<protein>
    <recommendedName>
        <fullName evidence="3">Nuclear transport factor 2 family protein</fullName>
    </recommendedName>
</protein>
<evidence type="ECO:0000313" key="1">
    <source>
        <dbReference type="EMBL" id="TDM01345.1"/>
    </source>
</evidence>
<proteinExistence type="predicted"/>
<reference evidence="1 2" key="1">
    <citation type="submission" date="2019-01" db="EMBL/GenBank/DDBJ databases">
        <title>Draft genome sequences of the type strains of six Macrococcus species.</title>
        <authorList>
            <person name="Mazhar S."/>
            <person name="Altermann E."/>
            <person name="Hill C."/>
            <person name="Mcauliffe O."/>
        </authorList>
    </citation>
    <scope>NUCLEOTIDE SEQUENCE [LARGE SCALE GENOMIC DNA]</scope>
    <source>
        <strain evidence="1 2">CCM4809</strain>
    </source>
</reference>
<evidence type="ECO:0008006" key="3">
    <source>
        <dbReference type="Google" id="ProtNLM"/>
    </source>
</evidence>
<dbReference type="AlphaFoldDB" id="A0A4R6BIA1"/>
<gene>
    <name evidence="1" type="ORF">ERX37_09540</name>
</gene>
<dbReference type="OrthoDB" id="2418158at2"/>
<organism evidence="1 2">
    <name type="scientific">Macrococcus hajekii</name>
    <dbReference type="NCBI Taxonomy" id="198482"/>
    <lineage>
        <taxon>Bacteria</taxon>
        <taxon>Bacillati</taxon>
        <taxon>Bacillota</taxon>
        <taxon>Bacilli</taxon>
        <taxon>Bacillales</taxon>
        <taxon>Staphylococcaceae</taxon>
        <taxon>Macrococcus</taxon>
    </lineage>
</organism>
<dbReference type="Proteomes" id="UP000295328">
    <property type="component" value="Unassembled WGS sequence"/>
</dbReference>
<dbReference type="EMBL" id="SCWE01000004">
    <property type="protein sequence ID" value="TDM01345.1"/>
    <property type="molecule type" value="Genomic_DNA"/>
</dbReference>
<dbReference type="InterPro" id="IPR032710">
    <property type="entry name" value="NTF2-like_dom_sf"/>
</dbReference>
<sequence>MSYVHLLAAWQHQDLEEVKSLIDENVIATLVHPDGLVSNLSYEGLVDFFHERFSRQQDWNFEIIYKTERDTQSIVIMKMTREDKDFNGVDSPSLSLLTFNMSEGVNKLIRAHFELGLNQ</sequence>
<dbReference type="RefSeq" id="WP_133430448.1">
    <property type="nucleotide sequence ID" value="NZ_BMCC01000004.1"/>
</dbReference>
<keyword evidence="2" id="KW-1185">Reference proteome</keyword>
<dbReference type="SUPFAM" id="SSF54427">
    <property type="entry name" value="NTF2-like"/>
    <property type="match status" value="1"/>
</dbReference>